<dbReference type="Gene3D" id="1.10.10.10">
    <property type="entry name" value="Winged helix-like DNA-binding domain superfamily/Winged helix DNA-binding domain"/>
    <property type="match status" value="1"/>
</dbReference>
<keyword evidence="3" id="KW-0238">DNA-binding</keyword>
<reference evidence="6 7" key="1">
    <citation type="journal article" date="2020" name="Nat. Commun.">
        <title>Donkey genomes provide new insights into domestication and selection for coat color.</title>
        <authorList>
            <person name="Wang"/>
            <person name="C."/>
            <person name="Li"/>
            <person name="H."/>
            <person name="Guo"/>
            <person name="Y."/>
            <person name="Huang"/>
            <person name="J."/>
            <person name="Sun"/>
            <person name="Y."/>
            <person name="Min"/>
            <person name="J."/>
            <person name="Wang"/>
            <person name="J."/>
            <person name="Fang"/>
            <person name="X."/>
            <person name="Zhao"/>
            <person name="Z."/>
            <person name="Wang"/>
            <person name="S."/>
            <person name="Zhang"/>
            <person name="Y."/>
            <person name="Liu"/>
            <person name="Q."/>
            <person name="Jiang"/>
            <person name="Q."/>
            <person name="Wang"/>
            <person name="X."/>
            <person name="Guo"/>
            <person name="Y."/>
            <person name="Yang"/>
            <person name="C."/>
            <person name="Wang"/>
            <person name="Y."/>
            <person name="Tian"/>
            <person name="F."/>
            <person name="Zhuang"/>
            <person name="G."/>
            <person name="Fan"/>
            <person name="Y."/>
            <person name="Gao"/>
            <person name="Q."/>
            <person name="Li"/>
            <person name="Y."/>
            <person name="Ju"/>
            <person name="Z."/>
            <person name="Li"/>
            <person name="J."/>
            <person name="Li"/>
            <person name="R."/>
            <person name="Hou"/>
            <person name="M."/>
            <person name="Yang"/>
            <person name="G."/>
            <person name="Liu"/>
            <person name="G."/>
            <person name="Liu"/>
            <person name="W."/>
            <person name="Guo"/>
            <person name="J."/>
            <person name="Pan"/>
            <person name="S."/>
            <person name="Fan"/>
            <person name="G."/>
            <person name="Zhang"/>
            <person name="W."/>
            <person name="Zhang"/>
            <person name="R."/>
            <person name="Yu"/>
            <person name="J."/>
            <person name="Zhang"/>
            <person name="X."/>
            <person name="Yin"/>
            <person name="Q."/>
            <person name="Ji"/>
            <person name="C."/>
            <person name="Jin"/>
            <person name="Y."/>
            <person name="Yue"/>
            <person name="G."/>
            <person name="Liu"/>
            <person name="M."/>
            <person name="Xu"/>
            <person name="J."/>
            <person name="Liu"/>
            <person name="S."/>
            <person name="Jordana"/>
            <person name="J."/>
            <person name="Noce"/>
            <person name="A."/>
            <person name="Amills"/>
            <person name="M."/>
            <person name="Wu"/>
            <person name="D.D."/>
            <person name="Li"/>
            <person name="S."/>
            <person name="Zhou"/>
            <person name="X. and Zhong"/>
            <person name="J."/>
        </authorList>
    </citation>
    <scope>NUCLEOTIDE SEQUENCE [LARGE SCALE GENOMIC DNA]</scope>
</reference>
<evidence type="ECO:0000256" key="4">
    <source>
        <dbReference type="ARBA" id="ARBA00023242"/>
    </source>
</evidence>
<dbReference type="Pfam" id="PF08784">
    <property type="entry name" value="RPA_C"/>
    <property type="match status" value="1"/>
</dbReference>
<sequence length="88" mass="9699">MPANGLTVAPNQVLNLITVCPRPEGLNFQDLENQLQHMTVASIKQAVDFLSKEGHIYSTVDDDHLKATNAEQLDLIDSTLTKRGTHCI</sequence>
<evidence type="ECO:0000313" key="7">
    <source>
        <dbReference type="Proteomes" id="UP000694387"/>
    </source>
</evidence>
<dbReference type="Ensembl" id="ENSEAST00005078236.1">
    <property type="protein sequence ID" value="ENSEASP00005040737.1"/>
    <property type="gene ID" value="ENSEASG00005027604.1"/>
</dbReference>
<comment type="similarity">
    <text evidence="2">Belongs to the replication factor A protein 2 family.</text>
</comment>
<organism evidence="6 7">
    <name type="scientific">Equus asinus</name>
    <name type="common">Donkey</name>
    <name type="synonym">Equus africanus asinus</name>
    <dbReference type="NCBI Taxonomy" id="9793"/>
    <lineage>
        <taxon>Eukaryota</taxon>
        <taxon>Metazoa</taxon>
        <taxon>Chordata</taxon>
        <taxon>Craniata</taxon>
        <taxon>Vertebrata</taxon>
        <taxon>Euteleostomi</taxon>
        <taxon>Mammalia</taxon>
        <taxon>Eutheria</taxon>
        <taxon>Laurasiatheria</taxon>
        <taxon>Perissodactyla</taxon>
        <taxon>Equidae</taxon>
        <taxon>Equus</taxon>
    </lineage>
</organism>
<reference evidence="6" key="3">
    <citation type="submission" date="2025-09" db="UniProtKB">
        <authorList>
            <consortium name="Ensembl"/>
        </authorList>
    </citation>
    <scope>IDENTIFICATION</scope>
</reference>
<dbReference type="InterPro" id="IPR014892">
    <property type="entry name" value="RPA_C"/>
</dbReference>
<dbReference type="InterPro" id="IPR036388">
    <property type="entry name" value="WH-like_DNA-bd_sf"/>
</dbReference>
<feature type="domain" description="Replication protein A C-terminal" evidence="5">
    <location>
        <begin position="4"/>
        <end position="63"/>
    </location>
</feature>
<dbReference type="GeneTree" id="ENSGT00390000010045"/>
<dbReference type="SUPFAM" id="SSF46785">
    <property type="entry name" value="Winged helix' DNA-binding domain"/>
    <property type="match status" value="1"/>
</dbReference>
<name>A0A9L0IKP9_EQUAS</name>
<keyword evidence="7" id="KW-1185">Reference proteome</keyword>
<dbReference type="AlphaFoldDB" id="A0A9L0IKP9"/>
<dbReference type="FunFam" id="1.10.10.10:FF:000168">
    <property type="entry name" value="Replication protein A 32 kDa subunit"/>
    <property type="match status" value="1"/>
</dbReference>
<keyword evidence="4" id="KW-0539">Nucleus</keyword>
<comment type="subcellular location">
    <subcellularLocation>
        <location evidence="1">Nucleus</location>
    </subcellularLocation>
</comment>
<evidence type="ECO:0000313" key="6">
    <source>
        <dbReference type="Ensembl" id="ENSEASP00005040737.1"/>
    </source>
</evidence>
<reference evidence="6" key="2">
    <citation type="submission" date="2025-08" db="UniProtKB">
        <authorList>
            <consortium name="Ensembl"/>
        </authorList>
    </citation>
    <scope>IDENTIFICATION</scope>
</reference>
<evidence type="ECO:0000256" key="1">
    <source>
        <dbReference type="ARBA" id="ARBA00004123"/>
    </source>
</evidence>
<dbReference type="GO" id="GO:0005634">
    <property type="term" value="C:nucleus"/>
    <property type="evidence" value="ECO:0007669"/>
    <property type="project" value="UniProtKB-SubCell"/>
</dbReference>
<accession>A0A9L0IKP9</accession>
<protein>
    <recommendedName>
        <fullName evidence="5">Replication protein A C-terminal domain-containing protein</fullName>
    </recommendedName>
</protein>
<dbReference type="GO" id="GO:0003677">
    <property type="term" value="F:DNA binding"/>
    <property type="evidence" value="ECO:0007669"/>
    <property type="project" value="UniProtKB-KW"/>
</dbReference>
<evidence type="ECO:0000256" key="2">
    <source>
        <dbReference type="ARBA" id="ARBA00007815"/>
    </source>
</evidence>
<dbReference type="Proteomes" id="UP000694387">
    <property type="component" value="Chromosome 24"/>
</dbReference>
<evidence type="ECO:0000259" key="5">
    <source>
        <dbReference type="Pfam" id="PF08784"/>
    </source>
</evidence>
<evidence type="ECO:0000256" key="3">
    <source>
        <dbReference type="ARBA" id="ARBA00023125"/>
    </source>
</evidence>
<proteinExistence type="inferred from homology"/>
<dbReference type="InterPro" id="IPR036390">
    <property type="entry name" value="WH_DNA-bd_sf"/>
</dbReference>